<name>A0A2Z7DDN4_9LAMI</name>
<reference evidence="1 2" key="1">
    <citation type="journal article" date="2015" name="Proc. Natl. Acad. Sci. U.S.A.">
        <title>The resurrection genome of Boea hygrometrica: A blueprint for survival of dehydration.</title>
        <authorList>
            <person name="Xiao L."/>
            <person name="Yang G."/>
            <person name="Zhang L."/>
            <person name="Yang X."/>
            <person name="Zhao S."/>
            <person name="Ji Z."/>
            <person name="Zhou Q."/>
            <person name="Hu M."/>
            <person name="Wang Y."/>
            <person name="Chen M."/>
            <person name="Xu Y."/>
            <person name="Jin H."/>
            <person name="Xiao X."/>
            <person name="Hu G."/>
            <person name="Bao F."/>
            <person name="Hu Y."/>
            <person name="Wan P."/>
            <person name="Li L."/>
            <person name="Deng X."/>
            <person name="Kuang T."/>
            <person name="Xiang C."/>
            <person name="Zhu J.K."/>
            <person name="Oliver M.J."/>
            <person name="He Y."/>
        </authorList>
    </citation>
    <scope>NUCLEOTIDE SEQUENCE [LARGE SCALE GENOMIC DNA]</scope>
    <source>
        <strain evidence="2">cv. XS01</strain>
    </source>
</reference>
<gene>
    <name evidence="1" type="ORF">F511_30341</name>
</gene>
<keyword evidence="2" id="KW-1185">Reference proteome</keyword>
<proteinExistence type="predicted"/>
<protein>
    <submittedName>
        <fullName evidence="1">Uncharacterized protein</fullName>
    </submittedName>
</protein>
<dbReference type="EMBL" id="KQ989001">
    <property type="protein sequence ID" value="KZV55151.1"/>
    <property type="molecule type" value="Genomic_DNA"/>
</dbReference>
<evidence type="ECO:0000313" key="1">
    <source>
        <dbReference type="EMBL" id="KZV55151.1"/>
    </source>
</evidence>
<sequence length="133" mass="15116">MTSARPPRNKMRNRRRNNCVGRWLSIGQRCAQRLARRIVPTAQSRATSALDFVGSGRPASGRRAVIACDNARPRPRPETRFLRQPALEELMRSTRMDSPRRIGRNEFPAKRATAAHGGGLWRVEANARFRVEL</sequence>
<dbReference type="AlphaFoldDB" id="A0A2Z7DDN4"/>
<accession>A0A2Z7DDN4</accession>
<dbReference type="Proteomes" id="UP000250235">
    <property type="component" value="Unassembled WGS sequence"/>
</dbReference>
<evidence type="ECO:0000313" key="2">
    <source>
        <dbReference type="Proteomes" id="UP000250235"/>
    </source>
</evidence>
<organism evidence="1 2">
    <name type="scientific">Dorcoceras hygrometricum</name>
    <dbReference type="NCBI Taxonomy" id="472368"/>
    <lineage>
        <taxon>Eukaryota</taxon>
        <taxon>Viridiplantae</taxon>
        <taxon>Streptophyta</taxon>
        <taxon>Embryophyta</taxon>
        <taxon>Tracheophyta</taxon>
        <taxon>Spermatophyta</taxon>
        <taxon>Magnoliopsida</taxon>
        <taxon>eudicotyledons</taxon>
        <taxon>Gunneridae</taxon>
        <taxon>Pentapetalae</taxon>
        <taxon>asterids</taxon>
        <taxon>lamiids</taxon>
        <taxon>Lamiales</taxon>
        <taxon>Gesneriaceae</taxon>
        <taxon>Didymocarpoideae</taxon>
        <taxon>Trichosporeae</taxon>
        <taxon>Loxocarpinae</taxon>
        <taxon>Dorcoceras</taxon>
    </lineage>
</organism>